<protein>
    <submittedName>
        <fullName evidence="1">Uncharacterized protein</fullName>
    </submittedName>
</protein>
<dbReference type="EMBL" id="CADCVR010000027">
    <property type="protein sequence ID" value="CAA9483079.1"/>
    <property type="molecule type" value="Genomic_DNA"/>
</dbReference>
<proteinExistence type="predicted"/>
<sequence>EPPLERQPRPALRARTGGARRLPAGASDFRLASVRFALGVGLAVAAFWGRPARRPALDHQTDLAEVDGV</sequence>
<feature type="non-terminal residue" evidence="1">
    <location>
        <position position="69"/>
    </location>
</feature>
<organism evidence="1">
    <name type="scientific">uncultured Solirubrobacteraceae bacterium</name>
    <dbReference type="NCBI Taxonomy" id="1162706"/>
    <lineage>
        <taxon>Bacteria</taxon>
        <taxon>Bacillati</taxon>
        <taxon>Actinomycetota</taxon>
        <taxon>Thermoleophilia</taxon>
        <taxon>Solirubrobacterales</taxon>
        <taxon>Solirubrobacteraceae</taxon>
        <taxon>environmental samples</taxon>
    </lineage>
</organism>
<accession>A0A6J4S571</accession>
<gene>
    <name evidence="1" type="ORF">AVDCRST_MAG53-878</name>
</gene>
<evidence type="ECO:0000313" key="1">
    <source>
        <dbReference type="EMBL" id="CAA9483079.1"/>
    </source>
</evidence>
<dbReference type="AlphaFoldDB" id="A0A6J4S571"/>
<feature type="non-terminal residue" evidence="1">
    <location>
        <position position="1"/>
    </location>
</feature>
<reference evidence="1" key="1">
    <citation type="submission" date="2020-02" db="EMBL/GenBank/DDBJ databases">
        <authorList>
            <person name="Meier V. D."/>
        </authorList>
    </citation>
    <scope>NUCLEOTIDE SEQUENCE</scope>
    <source>
        <strain evidence="1">AVDCRST_MAG53</strain>
    </source>
</reference>
<name>A0A6J4S571_9ACTN</name>